<dbReference type="Proteomes" id="UP000183190">
    <property type="component" value="Unassembled WGS sequence"/>
</dbReference>
<dbReference type="EMBL" id="FNWV01000025">
    <property type="protein sequence ID" value="SEH88074.1"/>
    <property type="molecule type" value="Genomic_DNA"/>
</dbReference>
<reference evidence="1 2" key="1">
    <citation type="submission" date="2016-10" db="EMBL/GenBank/DDBJ databases">
        <authorList>
            <person name="de Groot N.N."/>
        </authorList>
    </citation>
    <scope>NUCLEOTIDE SEQUENCE [LARGE SCALE GENOMIC DNA]</scope>
    <source>
        <strain evidence="1 2">YAD2003</strain>
    </source>
</reference>
<evidence type="ECO:0000313" key="1">
    <source>
        <dbReference type="EMBL" id="SEH88074.1"/>
    </source>
</evidence>
<sequence>MANSTFEEQLAKNGKFIYTNKGDSMMPLIKQGSDLLIIEPVHGRLKKYDVPLYKRDSGQYVLHRILKVRKNDYVICGDNRWIKEYGICDRHIIGVLTAVVRNGKEVSVHDRKYKLYVHLWCDFFPVRAFIVHVVSKLKRMAKNI</sequence>
<dbReference type="Gene3D" id="2.10.109.10">
    <property type="entry name" value="Umud Fragment, subunit A"/>
    <property type="match status" value="1"/>
</dbReference>
<dbReference type="OrthoDB" id="3191897at2"/>
<dbReference type="CDD" id="cd06462">
    <property type="entry name" value="Peptidase_S24_S26"/>
    <property type="match status" value="1"/>
</dbReference>
<evidence type="ECO:0008006" key="3">
    <source>
        <dbReference type="Google" id="ProtNLM"/>
    </source>
</evidence>
<dbReference type="SUPFAM" id="SSF51306">
    <property type="entry name" value="LexA/Signal peptidase"/>
    <property type="match status" value="1"/>
</dbReference>
<proteinExistence type="predicted"/>
<evidence type="ECO:0000313" key="2">
    <source>
        <dbReference type="Proteomes" id="UP000183190"/>
    </source>
</evidence>
<name>A0A1H6LHN3_RUMFL</name>
<accession>A0A1H6LHN3</accession>
<dbReference type="InterPro" id="IPR036286">
    <property type="entry name" value="LexA/Signal_pep-like_sf"/>
</dbReference>
<gene>
    <name evidence="1" type="ORF">SAMN02910265_03176</name>
</gene>
<dbReference type="RefSeq" id="WP_074719137.1">
    <property type="nucleotide sequence ID" value="NZ_FNWV01000025.1"/>
</dbReference>
<organism evidence="1 2">
    <name type="scientific">Ruminococcus flavefaciens</name>
    <dbReference type="NCBI Taxonomy" id="1265"/>
    <lineage>
        <taxon>Bacteria</taxon>
        <taxon>Bacillati</taxon>
        <taxon>Bacillota</taxon>
        <taxon>Clostridia</taxon>
        <taxon>Eubacteriales</taxon>
        <taxon>Oscillospiraceae</taxon>
        <taxon>Ruminococcus</taxon>
    </lineage>
</organism>
<dbReference type="AlphaFoldDB" id="A0A1H6LHN3"/>
<protein>
    <recommendedName>
        <fullName evidence="3">Peptidase S24-like</fullName>
    </recommendedName>
</protein>